<dbReference type="Proteomes" id="UP001597371">
    <property type="component" value="Unassembled WGS sequence"/>
</dbReference>
<dbReference type="PANTHER" id="PTHR31881">
    <property type="match status" value="1"/>
</dbReference>
<evidence type="ECO:0000313" key="2">
    <source>
        <dbReference type="EMBL" id="MFD2239028.1"/>
    </source>
</evidence>
<keyword evidence="1" id="KW-0812">Transmembrane</keyword>
<feature type="transmembrane region" description="Helical" evidence="1">
    <location>
        <begin position="12"/>
        <end position="28"/>
    </location>
</feature>
<evidence type="ECO:0000256" key="1">
    <source>
        <dbReference type="SAM" id="Phobius"/>
    </source>
</evidence>
<accession>A0ABW5CQE8</accession>
<gene>
    <name evidence="2" type="ORF">ACFSKQ_16365</name>
</gene>
<organism evidence="2 3">
    <name type="scientific">Aureimonas populi</name>
    <dbReference type="NCBI Taxonomy" id="1701758"/>
    <lineage>
        <taxon>Bacteria</taxon>
        <taxon>Pseudomonadati</taxon>
        <taxon>Pseudomonadota</taxon>
        <taxon>Alphaproteobacteria</taxon>
        <taxon>Hyphomicrobiales</taxon>
        <taxon>Aurantimonadaceae</taxon>
        <taxon>Aureimonas</taxon>
    </lineage>
</organism>
<sequence length="236" mass="26416">MSIGDFFDIPNVIAFLLFVGGWGAYTFVTNHSEFSHRSLGGRMNDQRARWMETLLRRDLRMIDTGIMSGLQQGTGFFASACIFAIGGCFALIGSADQIAQIGADFPMHELLDRRLVEAKLFGLIVIFVHAFFKFAWAYRLFNYCSILIGAIPMRLDAEADPRRARSAVERALAMNRIAGRHFNSGLRAIFFGLAYLGWFLGPYVLIVATALVIVILGHRQFFSDANEALRLTEDDT</sequence>
<feature type="transmembrane region" description="Helical" evidence="1">
    <location>
        <begin position="76"/>
        <end position="99"/>
    </location>
</feature>
<proteinExistence type="predicted"/>
<feature type="transmembrane region" description="Helical" evidence="1">
    <location>
        <begin position="189"/>
        <end position="216"/>
    </location>
</feature>
<name>A0ABW5CQE8_9HYPH</name>
<dbReference type="EMBL" id="JBHUIJ010000023">
    <property type="protein sequence ID" value="MFD2239028.1"/>
    <property type="molecule type" value="Genomic_DNA"/>
</dbReference>
<evidence type="ECO:0000313" key="3">
    <source>
        <dbReference type="Proteomes" id="UP001597371"/>
    </source>
</evidence>
<comment type="caution">
    <text evidence="2">The sequence shown here is derived from an EMBL/GenBank/DDBJ whole genome shotgun (WGS) entry which is preliminary data.</text>
</comment>
<dbReference type="PANTHER" id="PTHR31881:SF6">
    <property type="entry name" value="OS09G0494600 PROTEIN"/>
    <property type="match status" value="1"/>
</dbReference>
<keyword evidence="1" id="KW-0472">Membrane</keyword>
<dbReference type="RefSeq" id="WP_209736244.1">
    <property type="nucleotide sequence ID" value="NZ_CP072611.1"/>
</dbReference>
<keyword evidence="3" id="KW-1185">Reference proteome</keyword>
<reference evidence="3" key="1">
    <citation type="journal article" date="2019" name="Int. J. Syst. Evol. Microbiol.">
        <title>The Global Catalogue of Microorganisms (GCM) 10K type strain sequencing project: providing services to taxonomists for standard genome sequencing and annotation.</title>
        <authorList>
            <consortium name="The Broad Institute Genomics Platform"/>
            <consortium name="The Broad Institute Genome Sequencing Center for Infectious Disease"/>
            <person name="Wu L."/>
            <person name="Ma J."/>
        </authorList>
    </citation>
    <scope>NUCLEOTIDE SEQUENCE [LARGE SCALE GENOMIC DNA]</scope>
    <source>
        <strain evidence="3">ZS-35-S2</strain>
    </source>
</reference>
<protein>
    <submittedName>
        <fullName evidence="2">DUF599 domain-containing protein</fullName>
    </submittedName>
</protein>
<dbReference type="InterPro" id="IPR006747">
    <property type="entry name" value="DUF599"/>
</dbReference>
<keyword evidence="1" id="KW-1133">Transmembrane helix</keyword>
<feature type="transmembrane region" description="Helical" evidence="1">
    <location>
        <begin position="120"/>
        <end position="138"/>
    </location>
</feature>
<dbReference type="Pfam" id="PF04654">
    <property type="entry name" value="DUF599"/>
    <property type="match status" value="1"/>
</dbReference>